<dbReference type="SUPFAM" id="SSF55846">
    <property type="entry name" value="N-acetylmuramoyl-L-alanine amidase-like"/>
    <property type="match status" value="1"/>
</dbReference>
<dbReference type="InterPro" id="IPR036505">
    <property type="entry name" value="Amidase/PGRP_sf"/>
</dbReference>
<dbReference type="Gene3D" id="3.40.80.10">
    <property type="entry name" value="Peptidoglycan recognition protein-like"/>
    <property type="match status" value="1"/>
</dbReference>
<dbReference type="CDD" id="cd06583">
    <property type="entry name" value="PGRP"/>
    <property type="match status" value="1"/>
</dbReference>
<dbReference type="InterPro" id="IPR036366">
    <property type="entry name" value="PGBDSf"/>
</dbReference>
<keyword evidence="5" id="KW-0961">Cell wall biogenesis/degradation</keyword>
<evidence type="ECO:0000256" key="3">
    <source>
        <dbReference type="ARBA" id="ARBA00011901"/>
    </source>
</evidence>
<name>A0A3A9J8L4_9PROT</name>
<sequence>MPAFRERPSPNHDERPAGTPIDMLVLHYTGMKTAREALERLCDLHPPAPLPRVSCHYLVEEDGLVWRLVPEERRAWHAGVSFWRGHDTLNGRSIGIEIVNPGHEWGYRPFPALQMAAVADLCLDILGRHPIPPQNVVAHSDIAPDRKQDPGELFDWEGLAANGIGFWPGGVDGSGADRPEGGMGRAAELLARIGYPVDPARPRLALTAFQRRFRQERVDGEADSGTLARLEAVLRLSEAAASPASLAG</sequence>
<dbReference type="AlphaFoldDB" id="A0A3A9J8L4"/>
<comment type="similarity">
    <text evidence="2">Belongs to the N-acetylmuramoyl-L-alanine amidase 2 family.</text>
</comment>
<dbReference type="GO" id="GO:0008745">
    <property type="term" value="F:N-acetylmuramoyl-L-alanine amidase activity"/>
    <property type="evidence" value="ECO:0007669"/>
    <property type="project" value="UniProtKB-EC"/>
</dbReference>
<dbReference type="GO" id="GO:0019867">
    <property type="term" value="C:outer membrane"/>
    <property type="evidence" value="ECO:0007669"/>
    <property type="project" value="TreeGrafter"/>
</dbReference>
<organism evidence="7 11">
    <name type="scientific">Teichococcus wenyumeiae</name>
    <dbReference type="NCBI Taxonomy" id="2478470"/>
    <lineage>
        <taxon>Bacteria</taxon>
        <taxon>Pseudomonadati</taxon>
        <taxon>Pseudomonadota</taxon>
        <taxon>Alphaproteobacteria</taxon>
        <taxon>Acetobacterales</taxon>
        <taxon>Roseomonadaceae</taxon>
        <taxon>Roseomonas</taxon>
    </lineage>
</organism>
<evidence type="ECO:0000313" key="11">
    <source>
        <dbReference type="Proteomes" id="UP000278036"/>
    </source>
</evidence>
<proteinExistence type="inferred from homology"/>
<evidence type="ECO:0000256" key="5">
    <source>
        <dbReference type="ARBA" id="ARBA00023316"/>
    </source>
</evidence>
<evidence type="ECO:0000256" key="1">
    <source>
        <dbReference type="ARBA" id="ARBA00001561"/>
    </source>
</evidence>
<evidence type="ECO:0000313" key="7">
    <source>
        <dbReference type="EMBL" id="RKK01871.1"/>
    </source>
</evidence>
<dbReference type="InterPro" id="IPR051206">
    <property type="entry name" value="NAMLAA_amidase_2"/>
</dbReference>
<dbReference type="GO" id="GO:0009253">
    <property type="term" value="P:peptidoglycan catabolic process"/>
    <property type="evidence" value="ECO:0007669"/>
    <property type="project" value="InterPro"/>
</dbReference>
<dbReference type="Pfam" id="PF01510">
    <property type="entry name" value="Amidase_2"/>
    <property type="match status" value="1"/>
</dbReference>
<keyword evidence="4" id="KW-0378">Hydrolase</keyword>
<dbReference type="GO" id="GO:0071555">
    <property type="term" value="P:cell wall organization"/>
    <property type="evidence" value="ECO:0007669"/>
    <property type="project" value="UniProtKB-KW"/>
</dbReference>
<comment type="caution">
    <text evidence="7">The sequence shown here is derived from an EMBL/GenBank/DDBJ whole genome shotgun (WGS) entry which is preliminary data.</text>
</comment>
<dbReference type="OrthoDB" id="9794842at2"/>
<dbReference type="InterPro" id="IPR002502">
    <property type="entry name" value="Amidase_domain"/>
</dbReference>
<dbReference type="EMBL" id="RFLX01000012">
    <property type="protein sequence ID" value="RMI20420.1"/>
    <property type="molecule type" value="Genomic_DNA"/>
</dbReference>
<dbReference type="RefSeq" id="WP_120640484.1">
    <property type="nucleotide sequence ID" value="NZ_RAQU01000209.1"/>
</dbReference>
<dbReference type="Gene3D" id="1.10.101.10">
    <property type="entry name" value="PGBD-like superfamily/PGBD"/>
    <property type="match status" value="1"/>
</dbReference>
<evidence type="ECO:0000313" key="9">
    <source>
        <dbReference type="EMBL" id="RMI20420.1"/>
    </source>
</evidence>
<dbReference type="EC" id="3.5.1.28" evidence="3"/>
<dbReference type="GO" id="GO:0009254">
    <property type="term" value="P:peptidoglycan turnover"/>
    <property type="evidence" value="ECO:0007669"/>
    <property type="project" value="TreeGrafter"/>
</dbReference>
<dbReference type="Proteomes" id="UP000274097">
    <property type="component" value="Unassembled WGS sequence"/>
</dbReference>
<comment type="catalytic activity">
    <reaction evidence="1">
        <text>Hydrolyzes the link between N-acetylmuramoyl residues and L-amino acid residues in certain cell-wall glycopeptides.</text>
        <dbReference type="EC" id="3.5.1.28"/>
    </reaction>
</comment>
<protein>
    <recommendedName>
        <fullName evidence="3">N-acetylmuramoyl-L-alanine amidase</fullName>
        <ecNumber evidence="3">3.5.1.28</ecNumber>
    </recommendedName>
</protein>
<dbReference type="SUPFAM" id="SSF47090">
    <property type="entry name" value="PGBD-like"/>
    <property type="match status" value="1"/>
</dbReference>
<dbReference type="SMART" id="SM00644">
    <property type="entry name" value="Ami_2"/>
    <property type="match status" value="1"/>
</dbReference>
<evidence type="ECO:0000256" key="2">
    <source>
        <dbReference type="ARBA" id="ARBA00007553"/>
    </source>
</evidence>
<evidence type="ECO:0000256" key="4">
    <source>
        <dbReference type="ARBA" id="ARBA00022801"/>
    </source>
</evidence>
<accession>A0A3A9J8L4</accession>
<keyword evidence="10" id="KW-1185">Reference proteome</keyword>
<gene>
    <name evidence="7" type="ORF">D6Z83_22725</name>
    <name evidence="9" type="ORF">EBE87_16020</name>
    <name evidence="8" type="ORF">EBE87_20410</name>
</gene>
<reference evidence="7 11" key="1">
    <citation type="submission" date="2018-09" db="EMBL/GenBank/DDBJ databases">
        <title>Roseomonas sp. nov., isolated from feces of Tibetan antelopes in the Qinghai-Tibet plateau, China.</title>
        <authorList>
            <person name="Tian Z."/>
        </authorList>
    </citation>
    <scope>NUCLEOTIDE SEQUENCE [LARGE SCALE GENOMIC DNA]</scope>
    <source>
        <strain evidence="8 10">Z23</strain>
        <strain evidence="7 11">Z24</strain>
    </source>
</reference>
<dbReference type="PANTHER" id="PTHR30417">
    <property type="entry name" value="N-ACETYLMURAMOYL-L-ALANINE AMIDASE AMID"/>
    <property type="match status" value="1"/>
</dbReference>
<dbReference type="InParanoid" id="A0A3A9J8L4"/>
<evidence type="ECO:0000313" key="8">
    <source>
        <dbReference type="EMBL" id="RMI19417.1"/>
    </source>
</evidence>
<dbReference type="InterPro" id="IPR036365">
    <property type="entry name" value="PGBD-like_sf"/>
</dbReference>
<dbReference type="Proteomes" id="UP000278036">
    <property type="component" value="Unassembled WGS sequence"/>
</dbReference>
<evidence type="ECO:0000259" key="6">
    <source>
        <dbReference type="SMART" id="SM00644"/>
    </source>
</evidence>
<feature type="domain" description="N-acetylmuramoyl-L-alanine amidase" evidence="6">
    <location>
        <begin position="9"/>
        <end position="151"/>
    </location>
</feature>
<dbReference type="EMBL" id="RAQU01000209">
    <property type="protein sequence ID" value="RKK01871.1"/>
    <property type="molecule type" value="Genomic_DNA"/>
</dbReference>
<dbReference type="EMBL" id="RFLX01000020">
    <property type="protein sequence ID" value="RMI19417.1"/>
    <property type="molecule type" value="Genomic_DNA"/>
</dbReference>
<evidence type="ECO:0000313" key="10">
    <source>
        <dbReference type="Proteomes" id="UP000274097"/>
    </source>
</evidence>
<dbReference type="FunCoup" id="A0A3A9J8L4">
    <property type="interactions" value="17"/>
</dbReference>
<dbReference type="PANTHER" id="PTHR30417:SF1">
    <property type="entry name" value="N-ACETYLMURAMOYL-L-ALANINE AMIDASE AMID"/>
    <property type="match status" value="1"/>
</dbReference>